<accession>B3ESM6</accession>
<keyword evidence="3 7" id="KW-0228">DNA excision</keyword>
<dbReference type="InterPro" id="IPR050066">
    <property type="entry name" value="UvrABC_protein_C"/>
</dbReference>
<evidence type="ECO:0000256" key="3">
    <source>
        <dbReference type="ARBA" id="ARBA00022769"/>
    </source>
</evidence>
<evidence type="ECO:0000256" key="7">
    <source>
        <dbReference type="HAMAP-Rule" id="MF_00203"/>
    </source>
</evidence>
<dbReference type="InterPro" id="IPR038476">
    <property type="entry name" value="UvrC_RNase_H_dom_sf"/>
</dbReference>
<dbReference type="Pfam" id="PF22920">
    <property type="entry name" value="UvrC_RNaseH"/>
    <property type="match status" value="1"/>
</dbReference>
<name>B3ESM6_AMOA5</name>
<dbReference type="Pfam" id="PF08459">
    <property type="entry name" value="UvrC_RNaseH_dom"/>
    <property type="match status" value="1"/>
</dbReference>
<organism evidence="10 11">
    <name type="scientific">Amoebophilus asiaticus (strain 5a2)</name>
    <dbReference type="NCBI Taxonomy" id="452471"/>
    <lineage>
        <taxon>Bacteria</taxon>
        <taxon>Pseudomonadati</taxon>
        <taxon>Bacteroidota</taxon>
        <taxon>Cytophagia</taxon>
        <taxon>Cytophagales</taxon>
        <taxon>Amoebophilaceae</taxon>
        <taxon>Candidatus Amoebophilus</taxon>
    </lineage>
</organism>
<dbReference type="SUPFAM" id="SSF46600">
    <property type="entry name" value="C-terminal UvrC-binding domain of UvrB"/>
    <property type="match status" value="1"/>
</dbReference>
<dbReference type="CDD" id="cd10434">
    <property type="entry name" value="GIY-YIG_UvrC_Cho"/>
    <property type="match status" value="1"/>
</dbReference>
<evidence type="ECO:0000256" key="6">
    <source>
        <dbReference type="ARBA" id="ARBA00023236"/>
    </source>
</evidence>
<comment type="function">
    <text evidence="7">The UvrABC repair system catalyzes the recognition and processing of DNA lesions. UvrC both incises the 5' and 3' sides of the lesion. The N-terminal half is responsible for the 3' incision and the C-terminal half is responsible for the 5' incision.</text>
</comment>
<keyword evidence="2 7" id="KW-0227">DNA damage</keyword>
<dbReference type="Pfam" id="PF01541">
    <property type="entry name" value="GIY-YIG"/>
    <property type="match status" value="1"/>
</dbReference>
<evidence type="ECO:0000256" key="5">
    <source>
        <dbReference type="ARBA" id="ARBA00023204"/>
    </source>
</evidence>
<dbReference type="Gene3D" id="3.40.1440.10">
    <property type="entry name" value="GIY-YIG endonuclease"/>
    <property type="match status" value="1"/>
</dbReference>
<dbReference type="Pfam" id="PF14520">
    <property type="entry name" value="HHH_5"/>
    <property type="match status" value="1"/>
</dbReference>
<keyword evidence="5 7" id="KW-0234">DNA repair</keyword>
<dbReference type="InterPro" id="IPR001162">
    <property type="entry name" value="UvrC_RNase_H_dom"/>
</dbReference>
<dbReference type="InterPro" id="IPR035901">
    <property type="entry name" value="GIY-YIG_endonuc_sf"/>
</dbReference>
<sequence>METKKYLPNDVRLLPDQPGIYLFYNKKDEIIYVGKSINLRKRVSSYFSKSQIKKATPKTQRMVADIQAISFTIVDSEYDALVLENNLIKSIRPEYNILLKYGKGYSYICITNDRFPKVITTRQVNTKLGRYYGPFNNLYYMYQMMDLIQRVYGPRTCNYNLSKQNIKKHKFRVCLLYHIRKCKGPCQGLQTEDAYKLDIAQIDHLLRGNLNKVKKDFKERMQQAALRLAYKEAHDYKMKLASLEAYQAKSLVANPNLGNLDVFGIVSDEEVAFISYLQVKNGATNFAQTIQVKKKLGEADTDILPLIILNFREMYNGTAPEALVNVVPLIKLDKLTLTSPKIGDKKKLVDLAIKNALFLKKEYLLKKEENQNRPYKTLQLLQQDLQLKSLLLHIEYFNNASIQENNTAAALVVFKNGKPAKREYQNFNIRTVVEPIDLTSVHEIVSRRYKRLIEEKSTLPDLIIIDGETTQLNVAVQALQEIGIYGQVPIISIAKRLEEIYYPGDTYPTCLSKQSPSLKLLQQVRNEAHRFAIGIHHSQFSNISLISQLQNIPGIGNKTVDKLVQQFQSVDNIKAASLETLAEYVGTSRATQLKAYLQ</sequence>
<feature type="domain" description="GIY-YIG" evidence="8">
    <location>
        <begin position="16"/>
        <end position="97"/>
    </location>
</feature>
<dbReference type="Gene3D" id="1.10.150.20">
    <property type="entry name" value="5' to 3' exonuclease, C-terminal subdomain"/>
    <property type="match status" value="1"/>
</dbReference>
<reference evidence="10 11" key="1">
    <citation type="journal article" date="2010" name="J. Bacteriol.">
        <title>The genome of the amoeba symbiont 'Candidatus Amoebophilus asiaticus' reveals common mechanisms for host cell interaction among amoeba-associated bacteria.</title>
        <authorList>
            <person name="Schmitz-Esser S."/>
            <person name="Tischler P."/>
            <person name="Arnold R."/>
            <person name="Montanaro J."/>
            <person name="Wagner M."/>
            <person name="Rattei T."/>
            <person name="Horn M."/>
        </authorList>
    </citation>
    <scope>NUCLEOTIDE SEQUENCE [LARGE SCALE GENOMIC DNA]</scope>
    <source>
        <strain evidence="10 11">5a2</strain>
    </source>
</reference>
<dbReference type="KEGG" id="aas:Aasi_0859"/>
<dbReference type="SMART" id="SM00465">
    <property type="entry name" value="GIYc"/>
    <property type="match status" value="1"/>
</dbReference>
<protein>
    <recommendedName>
        <fullName evidence="7">UvrABC system protein C</fullName>
        <shortName evidence="7">Protein UvrC</shortName>
    </recommendedName>
    <alternativeName>
        <fullName evidence="7">Excinuclease ABC subunit C</fullName>
    </alternativeName>
</protein>
<comment type="subunit">
    <text evidence="7">Interacts with UvrB in an incision complex.</text>
</comment>
<dbReference type="SUPFAM" id="SSF82771">
    <property type="entry name" value="GIY-YIG endonuclease"/>
    <property type="match status" value="1"/>
</dbReference>
<dbReference type="PANTHER" id="PTHR30562:SF1">
    <property type="entry name" value="UVRABC SYSTEM PROTEIN C"/>
    <property type="match status" value="1"/>
</dbReference>
<dbReference type="HAMAP" id="MF_00203">
    <property type="entry name" value="UvrC"/>
    <property type="match status" value="1"/>
</dbReference>
<gene>
    <name evidence="7" type="primary">uvrC</name>
    <name evidence="10" type="ordered locus">Aasi_0859</name>
</gene>
<dbReference type="GO" id="GO:0006289">
    <property type="term" value="P:nucleotide-excision repair"/>
    <property type="evidence" value="ECO:0007669"/>
    <property type="project" value="UniProtKB-UniRule"/>
</dbReference>
<dbReference type="InterPro" id="IPR010994">
    <property type="entry name" value="RuvA_2-like"/>
</dbReference>
<dbReference type="GO" id="GO:0009432">
    <property type="term" value="P:SOS response"/>
    <property type="evidence" value="ECO:0007669"/>
    <property type="project" value="UniProtKB-UniRule"/>
</dbReference>
<dbReference type="Proteomes" id="UP000001227">
    <property type="component" value="Chromosome"/>
</dbReference>
<feature type="domain" description="UvrC family homology region profile" evidence="9">
    <location>
        <begin position="266"/>
        <end position="479"/>
    </location>
</feature>
<dbReference type="InterPro" id="IPR047296">
    <property type="entry name" value="GIY-YIG_UvrC_Cho"/>
</dbReference>
<evidence type="ECO:0000313" key="10">
    <source>
        <dbReference type="EMBL" id="ACE06228.1"/>
    </source>
</evidence>
<dbReference type="FunFam" id="3.40.1440.10:FF:000001">
    <property type="entry name" value="UvrABC system protein C"/>
    <property type="match status" value="1"/>
</dbReference>
<dbReference type="Gene3D" id="3.30.420.340">
    <property type="entry name" value="UvrC, RNAse H endonuclease domain"/>
    <property type="match status" value="1"/>
</dbReference>
<evidence type="ECO:0000256" key="1">
    <source>
        <dbReference type="ARBA" id="ARBA00022490"/>
    </source>
</evidence>
<keyword evidence="1 7" id="KW-0963">Cytoplasm</keyword>
<comment type="subcellular location">
    <subcellularLocation>
        <location evidence="7">Cytoplasm</location>
    </subcellularLocation>
</comment>
<evidence type="ECO:0000259" key="8">
    <source>
        <dbReference type="PROSITE" id="PS50164"/>
    </source>
</evidence>
<dbReference type="STRING" id="452471.Aasi_0859"/>
<comment type="similarity">
    <text evidence="7">Belongs to the UvrC family.</text>
</comment>
<dbReference type="InterPro" id="IPR000305">
    <property type="entry name" value="GIY-YIG_endonuc"/>
</dbReference>
<proteinExistence type="inferred from homology"/>
<dbReference type="EMBL" id="CP001102">
    <property type="protein sequence ID" value="ACE06228.1"/>
    <property type="molecule type" value="Genomic_DNA"/>
</dbReference>
<dbReference type="OrthoDB" id="9804933at2"/>
<dbReference type="PANTHER" id="PTHR30562">
    <property type="entry name" value="UVRC/OXIDOREDUCTASE"/>
    <property type="match status" value="1"/>
</dbReference>
<evidence type="ECO:0000259" key="9">
    <source>
        <dbReference type="PROSITE" id="PS50165"/>
    </source>
</evidence>
<dbReference type="GO" id="GO:0009381">
    <property type="term" value="F:excinuclease ABC activity"/>
    <property type="evidence" value="ECO:0007669"/>
    <property type="project" value="UniProtKB-UniRule"/>
</dbReference>
<keyword evidence="4 7" id="KW-0267">Excision nuclease</keyword>
<dbReference type="GO" id="GO:0003677">
    <property type="term" value="F:DNA binding"/>
    <property type="evidence" value="ECO:0007669"/>
    <property type="project" value="UniProtKB-UniRule"/>
</dbReference>
<dbReference type="PROSITE" id="PS50165">
    <property type="entry name" value="UVRC"/>
    <property type="match status" value="1"/>
</dbReference>
<dbReference type="NCBIfam" id="TIGR00194">
    <property type="entry name" value="uvrC"/>
    <property type="match status" value="1"/>
</dbReference>
<dbReference type="InterPro" id="IPR036876">
    <property type="entry name" value="UVR_dom_sf"/>
</dbReference>
<dbReference type="GO" id="GO:0009380">
    <property type="term" value="C:excinuclease repair complex"/>
    <property type="evidence" value="ECO:0007669"/>
    <property type="project" value="InterPro"/>
</dbReference>
<keyword evidence="6 7" id="KW-0742">SOS response</keyword>
<dbReference type="HOGENOM" id="CLU_014841_3_2_10"/>
<evidence type="ECO:0000256" key="2">
    <source>
        <dbReference type="ARBA" id="ARBA00022763"/>
    </source>
</evidence>
<dbReference type="SUPFAM" id="SSF47781">
    <property type="entry name" value="RuvA domain 2-like"/>
    <property type="match status" value="1"/>
</dbReference>
<dbReference type="PROSITE" id="PS50164">
    <property type="entry name" value="GIY_YIG"/>
    <property type="match status" value="1"/>
</dbReference>
<dbReference type="InterPro" id="IPR004791">
    <property type="entry name" value="UvrC"/>
</dbReference>
<keyword evidence="11" id="KW-1185">Reference proteome</keyword>
<dbReference type="eggNOG" id="COG0322">
    <property type="taxonomic scope" value="Bacteria"/>
</dbReference>
<evidence type="ECO:0000313" key="11">
    <source>
        <dbReference type="Proteomes" id="UP000001227"/>
    </source>
</evidence>
<dbReference type="GO" id="GO:0005737">
    <property type="term" value="C:cytoplasm"/>
    <property type="evidence" value="ECO:0007669"/>
    <property type="project" value="UniProtKB-SubCell"/>
</dbReference>
<evidence type="ECO:0000256" key="4">
    <source>
        <dbReference type="ARBA" id="ARBA00022881"/>
    </source>
</evidence>
<dbReference type="AlphaFoldDB" id="B3ESM6"/>
<dbReference type="RefSeq" id="WP_012472996.1">
    <property type="nucleotide sequence ID" value="NC_010830.1"/>
</dbReference>